<dbReference type="EMBL" id="PPSL01000004">
    <property type="protein sequence ID" value="PQJ10151.1"/>
    <property type="molecule type" value="Genomic_DNA"/>
</dbReference>
<dbReference type="Proteomes" id="UP000239872">
    <property type="component" value="Unassembled WGS sequence"/>
</dbReference>
<keyword evidence="2" id="KW-1185">Reference proteome</keyword>
<sequence>MAVTPADRLLALVKLSPESVTRDKVTSILGKPTRIAESRKGSTWYYSLGTTKLTLQWSKGSGMAEQFSYSCGKGTTCGQFDKKKECKLKEGAMNMQQALTLLGPPKEMTVKEGKQIMYYNYQGNMLRLFFRNRTLVDYALVENRRE</sequence>
<dbReference type="AlphaFoldDB" id="A0A2S7SU59"/>
<name>A0A2S7SU59_9BACT</name>
<organism evidence="1 2">
    <name type="scientific">Flavipsychrobacter stenotrophus</name>
    <dbReference type="NCBI Taxonomy" id="2077091"/>
    <lineage>
        <taxon>Bacteria</taxon>
        <taxon>Pseudomonadati</taxon>
        <taxon>Bacteroidota</taxon>
        <taxon>Chitinophagia</taxon>
        <taxon>Chitinophagales</taxon>
        <taxon>Chitinophagaceae</taxon>
        <taxon>Flavipsychrobacter</taxon>
    </lineage>
</organism>
<proteinExistence type="predicted"/>
<accession>A0A2S7SU59</accession>
<reference evidence="1 2" key="1">
    <citation type="submission" date="2018-01" db="EMBL/GenBank/DDBJ databases">
        <title>A novel member of the phylum Bacteroidetes isolated from glacier ice.</title>
        <authorList>
            <person name="Liu Q."/>
            <person name="Xin Y.-H."/>
        </authorList>
    </citation>
    <scope>NUCLEOTIDE SEQUENCE [LARGE SCALE GENOMIC DNA]</scope>
    <source>
        <strain evidence="1 2">RB1R16</strain>
    </source>
</reference>
<protein>
    <submittedName>
        <fullName evidence="1">Uncharacterized protein</fullName>
    </submittedName>
</protein>
<evidence type="ECO:0000313" key="2">
    <source>
        <dbReference type="Proteomes" id="UP000239872"/>
    </source>
</evidence>
<evidence type="ECO:0000313" key="1">
    <source>
        <dbReference type="EMBL" id="PQJ10151.1"/>
    </source>
</evidence>
<comment type="caution">
    <text evidence="1">The sequence shown here is derived from an EMBL/GenBank/DDBJ whole genome shotgun (WGS) entry which is preliminary data.</text>
</comment>
<gene>
    <name evidence="1" type="ORF">CJD36_015760</name>
</gene>